<dbReference type="Proteomes" id="UP000241426">
    <property type="component" value="Unassembled WGS sequence"/>
</dbReference>
<dbReference type="GO" id="GO:0003824">
    <property type="term" value="F:catalytic activity"/>
    <property type="evidence" value="ECO:0007669"/>
    <property type="project" value="UniProtKB-ARBA"/>
</dbReference>
<dbReference type="EMBL" id="PYNF01000003">
    <property type="protein sequence ID" value="PSV00681.1"/>
    <property type="molecule type" value="Genomic_DNA"/>
</dbReference>
<protein>
    <recommendedName>
        <fullName evidence="1">Nudix hydrolase domain-containing protein</fullName>
    </recommendedName>
</protein>
<dbReference type="InterPro" id="IPR000086">
    <property type="entry name" value="NUDIX_hydrolase_dom"/>
</dbReference>
<evidence type="ECO:0000313" key="3">
    <source>
        <dbReference type="Proteomes" id="UP000241426"/>
    </source>
</evidence>
<accession>A0A2T3KLW5</accession>
<evidence type="ECO:0000259" key="1">
    <source>
        <dbReference type="PROSITE" id="PS51462"/>
    </source>
</evidence>
<dbReference type="PROSITE" id="PS51462">
    <property type="entry name" value="NUDIX"/>
    <property type="match status" value="1"/>
</dbReference>
<evidence type="ECO:0000313" key="2">
    <source>
        <dbReference type="EMBL" id="PSV00681.1"/>
    </source>
</evidence>
<dbReference type="AlphaFoldDB" id="A0A2T3KLW5"/>
<name>A0A2T3KLW5_9GAMM</name>
<dbReference type="Gene3D" id="3.90.79.10">
    <property type="entry name" value="Nucleoside Triphosphate Pyrophosphohydrolase"/>
    <property type="match status" value="1"/>
</dbReference>
<feature type="domain" description="Nudix hydrolase" evidence="1">
    <location>
        <begin position="33"/>
        <end position="165"/>
    </location>
</feature>
<reference evidence="2 3" key="1">
    <citation type="submission" date="2018-01" db="EMBL/GenBank/DDBJ databases">
        <title>Whole genome sequencing of Histamine producing bacteria.</title>
        <authorList>
            <person name="Butler K."/>
        </authorList>
    </citation>
    <scope>NUCLEOTIDE SEQUENCE [LARGE SCALE GENOMIC DNA]</scope>
    <source>
        <strain evidence="2 3">FS-7.2</strain>
    </source>
</reference>
<dbReference type="RefSeq" id="WP_107289311.1">
    <property type="nucleotide sequence ID" value="NZ_PYNF01000003.1"/>
</dbReference>
<proteinExistence type="predicted"/>
<gene>
    <name evidence="2" type="ORF">C9J27_05950</name>
</gene>
<dbReference type="CDD" id="cd03424">
    <property type="entry name" value="NUDIX_ADPRase_Nudt5_UGPPase_Nudt14"/>
    <property type="match status" value="1"/>
</dbReference>
<sequence>MDSTPPEEKTLYKDAFLSVKQTQGRFVTIDRNKTQTGAICIPVTPDNKIILIKEFRIGANKELLSVVKGACDYIDESPIDVCIRELSEEIGAIASDYEITPMNVFGLPSLSKTNGRVVIARGCEITSQQHLEDGEKIKTLPPFSIDEVRRMLLAGDIEDAESVSALSYYLLLASNS</sequence>
<dbReference type="SUPFAM" id="SSF55811">
    <property type="entry name" value="Nudix"/>
    <property type="match status" value="1"/>
</dbReference>
<dbReference type="Pfam" id="PF00293">
    <property type="entry name" value="NUDIX"/>
    <property type="match status" value="1"/>
</dbReference>
<dbReference type="InterPro" id="IPR015797">
    <property type="entry name" value="NUDIX_hydrolase-like_dom_sf"/>
</dbReference>
<organism evidence="2 3">
    <name type="scientific">Photobacterium kishitanii</name>
    <dbReference type="NCBI Taxonomy" id="318456"/>
    <lineage>
        <taxon>Bacteria</taxon>
        <taxon>Pseudomonadati</taxon>
        <taxon>Pseudomonadota</taxon>
        <taxon>Gammaproteobacteria</taxon>
        <taxon>Vibrionales</taxon>
        <taxon>Vibrionaceae</taxon>
        <taxon>Photobacterium</taxon>
    </lineage>
</organism>
<comment type="caution">
    <text evidence="2">The sequence shown here is derived from an EMBL/GenBank/DDBJ whole genome shotgun (WGS) entry which is preliminary data.</text>
</comment>